<keyword evidence="3" id="KW-1185">Reference proteome</keyword>
<protein>
    <recommendedName>
        <fullName evidence="4">LemA protein</fullName>
    </recommendedName>
</protein>
<dbReference type="Proteomes" id="UP000250222">
    <property type="component" value="Unassembled WGS sequence"/>
</dbReference>
<keyword evidence="1" id="KW-1133">Transmembrane helix</keyword>
<name>A0A2Y8ZZ61_9MICO</name>
<evidence type="ECO:0008006" key="4">
    <source>
        <dbReference type="Google" id="ProtNLM"/>
    </source>
</evidence>
<reference evidence="2 3" key="1">
    <citation type="submission" date="2016-10" db="EMBL/GenBank/DDBJ databases">
        <authorList>
            <person name="Cai Z."/>
        </authorList>
    </citation>
    <scope>NUCLEOTIDE SEQUENCE [LARGE SCALE GENOMIC DNA]</scope>
    <source>
        <strain evidence="2 3">CGMCC 1.10826</strain>
    </source>
</reference>
<gene>
    <name evidence="2" type="ORF">SAMN05216184_101544</name>
</gene>
<organism evidence="2 3">
    <name type="scientific">Georgenia satyanarayanai</name>
    <dbReference type="NCBI Taxonomy" id="860221"/>
    <lineage>
        <taxon>Bacteria</taxon>
        <taxon>Bacillati</taxon>
        <taxon>Actinomycetota</taxon>
        <taxon>Actinomycetes</taxon>
        <taxon>Micrococcales</taxon>
        <taxon>Bogoriellaceae</taxon>
        <taxon>Georgenia</taxon>
    </lineage>
</organism>
<keyword evidence="1" id="KW-0812">Transmembrane</keyword>
<dbReference type="OrthoDB" id="3214694at2"/>
<sequence length="196" mass="21664">MTWEGWTLVVVLLVLVLGWVLWLLASRVDRLHRKVLRSRATLELQLAQRAAAAHELAMSGALDPVEAVLLADVAQRASAVAPGPVVRDGLEGEPDVDEPAGDVDRSLVESELSRTLRALLESHADTEPLGDNPLAVDPLNRLDAAWYRLELARRFHNAHVAEVRRMRTNPVVRVLHLAGRAPMPHAFDMDDARPAR</sequence>
<accession>A0A2Y8ZZ61</accession>
<dbReference type="AlphaFoldDB" id="A0A2Y8ZZ61"/>
<feature type="transmembrane region" description="Helical" evidence="1">
    <location>
        <begin position="6"/>
        <end position="25"/>
    </location>
</feature>
<evidence type="ECO:0000313" key="2">
    <source>
        <dbReference type="EMBL" id="SSA36886.1"/>
    </source>
</evidence>
<dbReference type="EMBL" id="UETB01000001">
    <property type="protein sequence ID" value="SSA36886.1"/>
    <property type="molecule type" value="Genomic_DNA"/>
</dbReference>
<evidence type="ECO:0000256" key="1">
    <source>
        <dbReference type="SAM" id="Phobius"/>
    </source>
</evidence>
<proteinExistence type="predicted"/>
<evidence type="ECO:0000313" key="3">
    <source>
        <dbReference type="Proteomes" id="UP000250222"/>
    </source>
</evidence>
<keyword evidence="1" id="KW-0472">Membrane</keyword>
<dbReference type="RefSeq" id="WP_110851013.1">
    <property type="nucleotide sequence ID" value="NZ_QKLZ01000001.1"/>
</dbReference>